<dbReference type="EMBL" id="JAUJYN010000012">
    <property type="protein sequence ID" value="KAK1259135.1"/>
    <property type="molecule type" value="Genomic_DNA"/>
</dbReference>
<reference evidence="1" key="1">
    <citation type="journal article" date="2023" name="Nat. Commun.">
        <title>Diploid and tetraploid genomes of Acorus and the evolution of monocots.</title>
        <authorList>
            <person name="Ma L."/>
            <person name="Liu K.W."/>
            <person name="Li Z."/>
            <person name="Hsiao Y.Y."/>
            <person name="Qi Y."/>
            <person name="Fu T."/>
            <person name="Tang G.D."/>
            <person name="Zhang D."/>
            <person name="Sun W.H."/>
            <person name="Liu D.K."/>
            <person name="Li Y."/>
            <person name="Chen G.Z."/>
            <person name="Liu X.D."/>
            <person name="Liao X.Y."/>
            <person name="Jiang Y.T."/>
            <person name="Yu X."/>
            <person name="Hao Y."/>
            <person name="Huang J."/>
            <person name="Zhao X.W."/>
            <person name="Ke S."/>
            <person name="Chen Y.Y."/>
            <person name="Wu W.L."/>
            <person name="Hsu J.L."/>
            <person name="Lin Y.F."/>
            <person name="Huang M.D."/>
            <person name="Li C.Y."/>
            <person name="Huang L."/>
            <person name="Wang Z.W."/>
            <person name="Zhao X."/>
            <person name="Zhong W.Y."/>
            <person name="Peng D.H."/>
            <person name="Ahmad S."/>
            <person name="Lan S."/>
            <person name="Zhang J.S."/>
            <person name="Tsai W.C."/>
            <person name="Van de Peer Y."/>
            <person name="Liu Z.J."/>
        </authorList>
    </citation>
    <scope>NUCLEOTIDE SEQUENCE</scope>
    <source>
        <strain evidence="1">SCP</strain>
    </source>
</reference>
<accession>A0AAV9A4V4</accession>
<dbReference type="SUPFAM" id="SSF56219">
    <property type="entry name" value="DNase I-like"/>
    <property type="match status" value="1"/>
</dbReference>
<dbReference type="Gene3D" id="3.60.10.10">
    <property type="entry name" value="Endonuclease/exonuclease/phosphatase"/>
    <property type="match status" value="1"/>
</dbReference>
<organism evidence="1 2">
    <name type="scientific">Acorus gramineus</name>
    <name type="common">Dwarf sweet flag</name>
    <dbReference type="NCBI Taxonomy" id="55184"/>
    <lineage>
        <taxon>Eukaryota</taxon>
        <taxon>Viridiplantae</taxon>
        <taxon>Streptophyta</taxon>
        <taxon>Embryophyta</taxon>
        <taxon>Tracheophyta</taxon>
        <taxon>Spermatophyta</taxon>
        <taxon>Magnoliopsida</taxon>
        <taxon>Liliopsida</taxon>
        <taxon>Acoraceae</taxon>
        <taxon>Acorus</taxon>
    </lineage>
</organism>
<evidence type="ECO:0000313" key="1">
    <source>
        <dbReference type="EMBL" id="KAK1259135.1"/>
    </source>
</evidence>
<proteinExistence type="predicted"/>
<dbReference type="InterPro" id="IPR036691">
    <property type="entry name" value="Endo/exonu/phosph_ase_sf"/>
</dbReference>
<comment type="caution">
    <text evidence="1">The sequence shown here is derived from an EMBL/GenBank/DDBJ whole genome shotgun (WGS) entry which is preliminary data.</text>
</comment>
<keyword evidence="2" id="KW-1185">Reference proteome</keyword>
<sequence length="60" mass="6887">MGQKESLWCVAGDFNVTRFVEDRNRAGMGTSAMDKFSEWIDMEGLLDLPISNYAYTWSNM</sequence>
<name>A0AAV9A4V4_ACOGR</name>
<protein>
    <submittedName>
        <fullName evidence="1">Uncharacterized protein</fullName>
    </submittedName>
</protein>
<evidence type="ECO:0000313" key="2">
    <source>
        <dbReference type="Proteomes" id="UP001179952"/>
    </source>
</evidence>
<dbReference type="AlphaFoldDB" id="A0AAV9A4V4"/>
<dbReference type="Proteomes" id="UP001179952">
    <property type="component" value="Unassembled WGS sequence"/>
</dbReference>
<reference evidence="1" key="2">
    <citation type="submission" date="2023-06" db="EMBL/GenBank/DDBJ databases">
        <authorList>
            <person name="Ma L."/>
            <person name="Liu K.-W."/>
            <person name="Li Z."/>
            <person name="Hsiao Y.-Y."/>
            <person name="Qi Y."/>
            <person name="Fu T."/>
            <person name="Tang G."/>
            <person name="Zhang D."/>
            <person name="Sun W.-H."/>
            <person name="Liu D.-K."/>
            <person name="Li Y."/>
            <person name="Chen G.-Z."/>
            <person name="Liu X.-D."/>
            <person name="Liao X.-Y."/>
            <person name="Jiang Y.-T."/>
            <person name="Yu X."/>
            <person name="Hao Y."/>
            <person name="Huang J."/>
            <person name="Zhao X.-W."/>
            <person name="Ke S."/>
            <person name="Chen Y.-Y."/>
            <person name="Wu W.-L."/>
            <person name="Hsu J.-L."/>
            <person name="Lin Y.-F."/>
            <person name="Huang M.-D."/>
            <person name="Li C.-Y."/>
            <person name="Huang L."/>
            <person name="Wang Z.-W."/>
            <person name="Zhao X."/>
            <person name="Zhong W.-Y."/>
            <person name="Peng D.-H."/>
            <person name="Ahmad S."/>
            <person name="Lan S."/>
            <person name="Zhang J.-S."/>
            <person name="Tsai W.-C."/>
            <person name="Van De Peer Y."/>
            <person name="Liu Z.-J."/>
        </authorList>
    </citation>
    <scope>NUCLEOTIDE SEQUENCE</scope>
    <source>
        <strain evidence="1">SCP</strain>
        <tissue evidence="1">Leaves</tissue>
    </source>
</reference>
<gene>
    <name evidence="1" type="ORF">QJS04_geneDACA017953</name>
</gene>